<evidence type="ECO:0000313" key="2">
    <source>
        <dbReference type="Proteomes" id="UP000595437"/>
    </source>
</evidence>
<name>A0A7T8JX40_CALRO</name>
<sequence length="82" mass="9027">MFLLFSAAPSVCVLTSFSRGIYPLLRQSVLLVGKLQASFQPTHQIGLVLGPQNAHLNGYECLGGEPKISRELVLNFTRHMLT</sequence>
<gene>
    <name evidence="1" type="ORF">FKW44_018978</name>
</gene>
<dbReference type="AlphaFoldDB" id="A0A7T8JX40"/>
<dbReference type="EMBL" id="CP045902">
    <property type="protein sequence ID" value="QQP38412.1"/>
    <property type="molecule type" value="Genomic_DNA"/>
</dbReference>
<keyword evidence="2" id="KW-1185">Reference proteome</keyword>
<organism evidence="1 2">
    <name type="scientific">Caligus rogercresseyi</name>
    <name type="common">Sea louse</name>
    <dbReference type="NCBI Taxonomy" id="217165"/>
    <lineage>
        <taxon>Eukaryota</taxon>
        <taxon>Metazoa</taxon>
        <taxon>Ecdysozoa</taxon>
        <taxon>Arthropoda</taxon>
        <taxon>Crustacea</taxon>
        <taxon>Multicrustacea</taxon>
        <taxon>Hexanauplia</taxon>
        <taxon>Copepoda</taxon>
        <taxon>Siphonostomatoida</taxon>
        <taxon>Caligidae</taxon>
        <taxon>Caligus</taxon>
    </lineage>
</organism>
<reference evidence="2" key="1">
    <citation type="submission" date="2021-01" db="EMBL/GenBank/DDBJ databases">
        <title>Caligus Genome Assembly.</title>
        <authorList>
            <person name="Gallardo-Escarate C."/>
        </authorList>
    </citation>
    <scope>NUCLEOTIDE SEQUENCE [LARGE SCALE GENOMIC DNA]</scope>
</reference>
<accession>A0A7T8JX40</accession>
<evidence type="ECO:0000313" key="1">
    <source>
        <dbReference type="EMBL" id="QQP38412.1"/>
    </source>
</evidence>
<dbReference type="Proteomes" id="UP000595437">
    <property type="component" value="Chromosome 13"/>
</dbReference>
<protein>
    <submittedName>
        <fullName evidence="1">Uncharacterized protein</fullName>
    </submittedName>
</protein>
<proteinExistence type="predicted"/>